<keyword evidence="4" id="KW-1185">Reference proteome</keyword>
<accession>A0A4R3M0L8</accession>
<protein>
    <submittedName>
        <fullName evidence="3">Short chain enoyl-CoA hydratase</fullName>
    </submittedName>
</protein>
<comment type="caution">
    <text evidence="3">The sequence shown here is derived from an EMBL/GenBank/DDBJ whole genome shotgun (WGS) entry which is preliminary data.</text>
</comment>
<dbReference type="PANTHER" id="PTHR11941">
    <property type="entry name" value="ENOYL-COA HYDRATASE-RELATED"/>
    <property type="match status" value="1"/>
</dbReference>
<dbReference type="InterPro" id="IPR018376">
    <property type="entry name" value="Enoyl-CoA_hyd/isom_CS"/>
</dbReference>
<dbReference type="PANTHER" id="PTHR11941:SF54">
    <property type="entry name" value="ENOYL-COA HYDRATASE, MITOCHONDRIAL"/>
    <property type="match status" value="1"/>
</dbReference>
<evidence type="ECO:0000313" key="3">
    <source>
        <dbReference type="EMBL" id="TCT05709.1"/>
    </source>
</evidence>
<dbReference type="EMBL" id="SMAI01000004">
    <property type="protein sequence ID" value="TCT05709.1"/>
    <property type="molecule type" value="Genomic_DNA"/>
</dbReference>
<dbReference type="OrthoDB" id="9795727at2"/>
<dbReference type="SUPFAM" id="SSF52096">
    <property type="entry name" value="ClpP/crotonase"/>
    <property type="match status" value="1"/>
</dbReference>
<dbReference type="GO" id="GO:0003824">
    <property type="term" value="F:catalytic activity"/>
    <property type="evidence" value="ECO:0007669"/>
    <property type="project" value="InterPro"/>
</dbReference>
<dbReference type="PROSITE" id="PS00166">
    <property type="entry name" value="ENOYL_COA_HYDRATASE"/>
    <property type="match status" value="1"/>
</dbReference>
<dbReference type="Proteomes" id="UP000294664">
    <property type="component" value="Unassembled WGS sequence"/>
</dbReference>
<dbReference type="Pfam" id="PF00378">
    <property type="entry name" value="ECH_1"/>
    <property type="match status" value="1"/>
</dbReference>
<dbReference type="GO" id="GO:0006635">
    <property type="term" value="P:fatty acid beta-oxidation"/>
    <property type="evidence" value="ECO:0007669"/>
    <property type="project" value="TreeGrafter"/>
</dbReference>
<dbReference type="CDD" id="cd06558">
    <property type="entry name" value="crotonase-like"/>
    <property type="match status" value="1"/>
</dbReference>
<comment type="similarity">
    <text evidence="1 2">Belongs to the enoyl-CoA hydratase/isomerase family.</text>
</comment>
<evidence type="ECO:0000256" key="2">
    <source>
        <dbReference type="RuleBase" id="RU003707"/>
    </source>
</evidence>
<dbReference type="InterPro" id="IPR029045">
    <property type="entry name" value="ClpP/crotonase-like_dom_sf"/>
</dbReference>
<evidence type="ECO:0000256" key="1">
    <source>
        <dbReference type="ARBA" id="ARBA00005254"/>
    </source>
</evidence>
<dbReference type="InterPro" id="IPR001753">
    <property type="entry name" value="Enoyl-CoA_hydra/iso"/>
</dbReference>
<dbReference type="AlphaFoldDB" id="A0A4R3M0L8"/>
<gene>
    <name evidence="3" type="ORF">EDC64_104269</name>
</gene>
<organism evidence="3 4">
    <name type="scientific">Aquabacter spiritensis</name>
    <dbReference type="NCBI Taxonomy" id="933073"/>
    <lineage>
        <taxon>Bacteria</taxon>
        <taxon>Pseudomonadati</taxon>
        <taxon>Pseudomonadota</taxon>
        <taxon>Alphaproteobacteria</taxon>
        <taxon>Hyphomicrobiales</taxon>
        <taxon>Xanthobacteraceae</taxon>
        <taxon>Aquabacter</taxon>
    </lineage>
</organism>
<name>A0A4R3M0L8_9HYPH</name>
<evidence type="ECO:0000313" key="4">
    <source>
        <dbReference type="Proteomes" id="UP000294664"/>
    </source>
</evidence>
<dbReference type="RefSeq" id="WP_132031031.1">
    <property type="nucleotide sequence ID" value="NZ_SMAI01000004.1"/>
</dbReference>
<sequence length="259" mass="27144">MDTESDGAIRIERDGPVARLVIDRPRKHNAITPEMARSLGAACAALDADDAVRVAVITGGGTRAFSAGSDMNALGEITDLWAFRNRVEYAAVVRDMRKPVIAALRGWVLGGGLEIALAADIRIAAADARLGAPEVTRGWVGGGGASQMLPRLVGYGQAMRLLLTGEPVDAIEALRIGLVEEVVPDADLEARVAALAARIAGFSPVATQAVKAATRAALSMPLEAGIRHENELHVICMSDRGRHEGIAAFQARKAGEDGN</sequence>
<proteinExistence type="inferred from homology"/>
<reference evidence="3 4" key="1">
    <citation type="submission" date="2019-03" db="EMBL/GenBank/DDBJ databases">
        <title>Genomic Encyclopedia of Type Strains, Phase IV (KMG-IV): sequencing the most valuable type-strain genomes for metagenomic binning, comparative biology and taxonomic classification.</title>
        <authorList>
            <person name="Goeker M."/>
        </authorList>
    </citation>
    <scope>NUCLEOTIDE SEQUENCE [LARGE SCALE GENOMIC DNA]</scope>
    <source>
        <strain evidence="3 4">DSM 9035</strain>
    </source>
</reference>
<dbReference type="Gene3D" id="3.90.226.10">
    <property type="entry name" value="2-enoyl-CoA Hydratase, Chain A, domain 1"/>
    <property type="match status" value="1"/>
</dbReference>